<evidence type="ECO:0000313" key="2">
    <source>
        <dbReference type="EMBL" id="KAF3500120.1"/>
    </source>
</evidence>
<sequence length="113" mass="12044">MEELPSCGIGSSAAGGMKAAARISSLTGQRVDSLSRLSRVTESPVTGRRRRLTGKSPAAAASRRQTDGGRTRSLRRTVASCLHPRRLWRTAGAKAKSWDALAASSGVRLRRGR</sequence>
<dbReference type="EMBL" id="QGKX02001621">
    <property type="protein sequence ID" value="KAF3500120.1"/>
    <property type="molecule type" value="Genomic_DNA"/>
</dbReference>
<comment type="caution">
    <text evidence="2">The sequence shown here is derived from an EMBL/GenBank/DDBJ whole genome shotgun (WGS) entry which is preliminary data.</text>
</comment>
<feature type="region of interest" description="Disordered" evidence="1">
    <location>
        <begin position="33"/>
        <end position="73"/>
    </location>
</feature>
<accession>A0A8S9N7L5</accession>
<proteinExistence type="predicted"/>
<dbReference type="Proteomes" id="UP000712600">
    <property type="component" value="Unassembled WGS sequence"/>
</dbReference>
<gene>
    <name evidence="2" type="ORF">F2Q69_00043630</name>
</gene>
<evidence type="ECO:0000256" key="1">
    <source>
        <dbReference type="SAM" id="MobiDB-lite"/>
    </source>
</evidence>
<protein>
    <submittedName>
        <fullName evidence="2">Uncharacterized protein</fullName>
    </submittedName>
</protein>
<organism evidence="2 3">
    <name type="scientific">Brassica cretica</name>
    <name type="common">Mustard</name>
    <dbReference type="NCBI Taxonomy" id="69181"/>
    <lineage>
        <taxon>Eukaryota</taxon>
        <taxon>Viridiplantae</taxon>
        <taxon>Streptophyta</taxon>
        <taxon>Embryophyta</taxon>
        <taxon>Tracheophyta</taxon>
        <taxon>Spermatophyta</taxon>
        <taxon>Magnoliopsida</taxon>
        <taxon>eudicotyledons</taxon>
        <taxon>Gunneridae</taxon>
        <taxon>Pentapetalae</taxon>
        <taxon>rosids</taxon>
        <taxon>malvids</taxon>
        <taxon>Brassicales</taxon>
        <taxon>Brassicaceae</taxon>
        <taxon>Brassiceae</taxon>
        <taxon>Brassica</taxon>
    </lineage>
</organism>
<feature type="compositionally biased region" description="Polar residues" evidence="1">
    <location>
        <begin position="33"/>
        <end position="44"/>
    </location>
</feature>
<evidence type="ECO:0000313" key="3">
    <source>
        <dbReference type="Proteomes" id="UP000712600"/>
    </source>
</evidence>
<name>A0A8S9N7L5_BRACR</name>
<dbReference type="AlphaFoldDB" id="A0A8S9N7L5"/>
<reference evidence="2" key="1">
    <citation type="submission" date="2019-12" db="EMBL/GenBank/DDBJ databases">
        <title>Genome sequencing and annotation of Brassica cretica.</title>
        <authorList>
            <person name="Studholme D.J."/>
            <person name="Sarris P."/>
        </authorList>
    </citation>
    <scope>NUCLEOTIDE SEQUENCE</scope>
    <source>
        <strain evidence="2">PFS-109/04</strain>
        <tissue evidence="2">Leaf</tissue>
    </source>
</reference>